<dbReference type="Proteomes" id="UP001565220">
    <property type="component" value="Unassembled WGS sequence"/>
</dbReference>
<dbReference type="PANTHER" id="PTHR33303">
    <property type="entry name" value="CYTOPLASMIC PROTEIN-RELATED"/>
    <property type="match status" value="1"/>
</dbReference>
<dbReference type="SUPFAM" id="SSF51735">
    <property type="entry name" value="NAD(P)-binding Rossmann-fold domains"/>
    <property type="match status" value="1"/>
</dbReference>
<keyword evidence="3" id="KW-1185">Reference proteome</keyword>
<evidence type="ECO:0000259" key="1">
    <source>
        <dbReference type="Pfam" id="PF13380"/>
    </source>
</evidence>
<comment type="caution">
    <text evidence="2">The sequence shown here is derived from an EMBL/GenBank/DDBJ whole genome shotgun (WGS) entry which is preliminary data.</text>
</comment>
<dbReference type="InterPro" id="IPR036291">
    <property type="entry name" value="NAD(P)-bd_dom_sf"/>
</dbReference>
<evidence type="ECO:0000313" key="3">
    <source>
        <dbReference type="Proteomes" id="UP001565220"/>
    </source>
</evidence>
<name>A0ABV4DXU0_9CLOT</name>
<dbReference type="PANTHER" id="PTHR33303:SF2">
    <property type="entry name" value="COA-BINDING DOMAIN-CONTAINING PROTEIN"/>
    <property type="match status" value="1"/>
</dbReference>
<reference evidence="2 3" key="1">
    <citation type="submission" date="2024-08" db="EMBL/GenBank/DDBJ databases">
        <title>Clostridium lapicellarii sp. nov., and Clostridium renhuaiense sp. nov., two species isolated from the mud in a fermentation cellar used for producing sauce-flavour Chinese liquors.</title>
        <authorList>
            <person name="Yang F."/>
            <person name="Wang H."/>
            <person name="Chen L.Q."/>
            <person name="Zhou N."/>
            <person name="Lu J.J."/>
            <person name="Pu X.X."/>
            <person name="Wan B."/>
            <person name="Wang L."/>
            <person name="Liu S.J."/>
        </authorList>
    </citation>
    <scope>NUCLEOTIDE SEQUENCE [LARGE SCALE GENOMIC DNA]</scope>
    <source>
        <strain evidence="2 3">MT-113</strain>
    </source>
</reference>
<dbReference type="RefSeq" id="WP_294182791.1">
    <property type="nucleotide sequence ID" value="NZ_JBGFFE010000006.1"/>
</dbReference>
<proteinExistence type="predicted"/>
<dbReference type="Gene3D" id="3.40.50.720">
    <property type="entry name" value="NAD(P)-binding Rossmann-like Domain"/>
    <property type="match status" value="1"/>
</dbReference>
<gene>
    <name evidence="2" type="ORF">AB8S09_06280</name>
</gene>
<feature type="domain" description="CoA-binding" evidence="1">
    <location>
        <begin position="10"/>
        <end position="120"/>
    </location>
</feature>
<organism evidence="2 3">
    <name type="scientific">Clostridium lapidicellarium</name>
    <dbReference type="NCBI Taxonomy" id="3240931"/>
    <lineage>
        <taxon>Bacteria</taxon>
        <taxon>Bacillati</taxon>
        <taxon>Bacillota</taxon>
        <taxon>Clostridia</taxon>
        <taxon>Eubacteriales</taxon>
        <taxon>Clostridiaceae</taxon>
        <taxon>Clostridium</taxon>
    </lineage>
</organism>
<dbReference type="EMBL" id="JBGFFE010000006">
    <property type="protein sequence ID" value="MEY8763246.1"/>
    <property type="molecule type" value="Genomic_DNA"/>
</dbReference>
<dbReference type="InterPro" id="IPR003781">
    <property type="entry name" value="CoA-bd"/>
</dbReference>
<dbReference type="Pfam" id="PF13380">
    <property type="entry name" value="CoA_binding_2"/>
    <property type="match status" value="1"/>
</dbReference>
<accession>A0ABV4DXU0</accession>
<sequence>MKASNFLYYKNWAVAGNVSTEGKYAFKILNSLKNSGFNVVGINPKNITESDFEYMKKTLSNVHVLDLCINPGRGIDIVKAARVAGVDKVLVQPGAESREILDFCNDNGMDVICGCALVELSKRYGNQSIV</sequence>
<protein>
    <submittedName>
        <fullName evidence="2">CoA-binding protein</fullName>
    </submittedName>
</protein>
<evidence type="ECO:0000313" key="2">
    <source>
        <dbReference type="EMBL" id="MEY8763246.1"/>
    </source>
</evidence>